<reference evidence="1" key="1">
    <citation type="submission" date="2014-11" db="EMBL/GenBank/DDBJ databases">
        <authorList>
            <person name="Amaro Gonzalez C."/>
        </authorList>
    </citation>
    <scope>NUCLEOTIDE SEQUENCE</scope>
</reference>
<protein>
    <submittedName>
        <fullName evidence="1">Uncharacterized protein</fullName>
    </submittedName>
</protein>
<name>A0A0E9WLP5_ANGAN</name>
<proteinExistence type="predicted"/>
<dbReference type="EMBL" id="GBXM01018062">
    <property type="protein sequence ID" value="JAH90515.1"/>
    <property type="molecule type" value="Transcribed_RNA"/>
</dbReference>
<organism evidence="1">
    <name type="scientific">Anguilla anguilla</name>
    <name type="common">European freshwater eel</name>
    <name type="synonym">Muraena anguilla</name>
    <dbReference type="NCBI Taxonomy" id="7936"/>
    <lineage>
        <taxon>Eukaryota</taxon>
        <taxon>Metazoa</taxon>
        <taxon>Chordata</taxon>
        <taxon>Craniata</taxon>
        <taxon>Vertebrata</taxon>
        <taxon>Euteleostomi</taxon>
        <taxon>Actinopterygii</taxon>
        <taxon>Neopterygii</taxon>
        <taxon>Teleostei</taxon>
        <taxon>Anguilliformes</taxon>
        <taxon>Anguillidae</taxon>
        <taxon>Anguilla</taxon>
    </lineage>
</organism>
<accession>A0A0E9WLP5</accession>
<reference evidence="1" key="2">
    <citation type="journal article" date="2015" name="Fish Shellfish Immunol.">
        <title>Early steps in the European eel (Anguilla anguilla)-Vibrio vulnificus interaction in the gills: Role of the RtxA13 toxin.</title>
        <authorList>
            <person name="Callol A."/>
            <person name="Pajuelo D."/>
            <person name="Ebbesson L."/>
            <person name="Teles M."/>
            <person name="MacKenzie S."/>
            <person name="Amaro C."/>
        </authorList>
    </citation>
    <scope>NUCLEOTIDE SEQUENCE</scope>
</reference>
<dbReference type="AlphaFoldDB" id="A0A0E9WLP5"/>
<sequence>MKENIEHMYNCFFFRFSLFYFGEKFYLPFCQLKEFISSYR</sequence>
<evidence type="ECO:0000313" key="1">
    <source>
        <dbReference type="EMBL" id="JAH90515.1"/>
    </source>
</evidence>